<accession>A0A4U0TYL7</accession>
<keyword evidence="3" id="KW-0624">Polysaccharide degradation</keyword>
<comment type="similarity">
    <text evidence="1 10">Belongs to the tannase family.</text>
</comment>
<evidence type="ECO:0000256" key="2">
    <source>
        <dbReference type="ARBA" id="ARBA00022487"/>
    </source>
</evidence>
<evidence type="ECO:0000256" key="1">
    <source>
        <dbReference type="ARBA" id="ARBA00006249"/>
    </source>
</evidence>
<evidence type="ECO:0000313" key="11">
    <source>
        <dbReference type="EMBL" id="TKA26875.1"/>
    </source>
</evidence>
<dbReference type="Proteomes" id="UP000308549">
    <property type="component" value="Unassembled WGS sequence"/>
</dbReference>
<keyword evidence="12" id="KW-1185">Reference proteome</keyword>
<dbReference type="InterPro" id="IPR029058">
    <property type="entry name" value="AB_hydrolase_fold"/>
</dbReference>
<dbReference type="GO" id="GO:0046872">
    <property type="term" value="F:metal ion binding"/>
    <property type="evidence" value="ECO:0007669"/>
    <property type="project" value="UniProtKB-KW"/>
</dbReference>
<keyword evidence="4" id="KW-0479">Metal-binding</keyword>
<dbReference type="OrthoDB" id="3039123at2759"/>
<evidence type="ECO:0000256" key="9">
    <source>
        <dbReference type="ARBA" id="ARBA00034075"/>
    </source>
</evidence>
<evidence type="ECO:0000256" key="8">
    <source>
        <dbReference type="ARBA" id="ARBA00023157"/>
    </source>
</evidence>
<dbReference type="InterPro" id="IPR011118">
    <property type="entry name" value="Tannase/feruloyl_esterase"/>
</dbReference>
<keyword evidence="2" id="KW-0719">Serine esterase</keyword>
<keyword evidence="8" id="KW-1015">Disulfide bond</keyword>
<sequence>MLFHRPLGSAALFGAAAHAHAIRAVRQPEDSPRELFDAYNDHHVAPGTASSGLLTGYPTSYPTASGSSGSSGSLIPFNTPSSLGYSIAPSYVRTSPAGQSSDTFSTTIVTQEITNTVPYTTVITVYPVSESPVSAPAGYTGDAGSSPAGPTTYTTTLESTIVSTQYSTLTVGEAPSIYTSAANYPSSGSDETITSEVTASTSYQTVSTSAVSSYESSSVTAPASDSSVDSATGGEITSVPLAYQPGLSSGKKSDLAFTTTIPFVTTTCAQVTGPYDAGNATYPIDGSSSASAYAPTGTGGSYEVCSTITLTSVVSIQPSYSANSTSAQATGTARASVSVSAQPTYSANSTSAYLTGSSRPSMSASPIVSSNSTTVFATGTMAPTPSASVSAKVTANSTCADLCSSLTFSDFDVTPILCKAYEAGTTIPAPEGQSAVSCNSNQGALTVGVCRVTLTIKTSDASEAYAEVWMPNDETTSWNGRTMSTDNGGLSGCVAYDDMTYVTGLGFTAFGDNGGHNSSAFDGSAFYNNNQRVLDWAYRSRHSSVVSGKEVVKQFYGEEQDYAYYIGCSTGGQQGMHSAQYFPDDFDGIIAGSAAADFNHLEDWSARFVNLTGTSSDDARFLTEDDWIFVQSYLFAQCDESLDGVNDGIIEDPTACHFDSSAIPVCNDTETDSCLTSTQIDTVNNVFTPLLDSDGKLLYPALLYGSQVDAFRLGSLDGSTQGIAHDWYAYGVYNNSDFDLSTLSESDWDYADSLDAYHGHVSSFNGDLSSFQSTGGKMIIYHGMADPMVSGNNAARYYLKVQSTMGLSSYTDLDPFMRLFRISGMAHCGVGGISGAGAWMFGQNADADPEGVAENIIDTLMDWVENDNGPETITGTKFWYDTPSYGVDFTRPHCRYPFRTTYSGSGDWTDASTWTCELIEDYQECGPGNEPRLCNGDGTF</sequence>
<evidence type="ECO:0000256" key="3">
    <source>
        <dbReference type="ARBA" id="ARBA00022651"/>
    </source>
</evidence>
<evidence type="ECO:0000256" key="6">
    <source>
        <dbReference type="ARBA" id="ARBA00022801"/>
    </source>
</evidence>
<dbReference type="EMBL" id="NAJL01000026">
    <property type="protein sequence ID" value="TKA26875.1"/>
    <property type="molecule type" value="Genomic_DNA"/>
</dbReference>
<keyword evidence="6 10" id="KW-0378">Hydrolase</keyword>
<keyword evidence="5" id="KW-0732">Signal</keyword>
<protein>
    <recommendedName>
        <fullName evidence="10">Carboxylic ester hydrolase</fullName>
        <ecNumber evidence="10">3.1.1.-</ecNumber>
    </recommendedName>
</protein>
<dbReference type="Pfam" id="PF07519">
    <property type="entry name" value="Tannase"/>
    <property type="match status" value="1"/>
</dbReference>
<evidence type="ECO:0000313" key="12">
    <source>
        <dbReference type="Proteomes" id="UP000308549"/>
    </source>
</evidence>
<dbReference type="GO" id="GO:0045493">
    <property type="term" value="P:xylan catabolic process"/>
    <property type="evidence" value="ECO:0007669"/>
    <property type="project" value="UniProtKB-KW"/>
</dbReference>
<keyword evidence="3" id="KW-0858">Xylan degradation</keyword>
<reference evidence="11 12" key="1">
    <citation type="submission" date="2017-03" db="EMBL/GenBank/DDBJ databases">
        <title>Genomes of endolithic fungi from Antarctica.</title>
        <authorList>
            <person name="Coleine C."/>
            <person name="Masonjones S."/>
            <person name="Stajich J.E."/>
        </authorList>
    </citation>
    <scope>NUCLEOTIDE SEQUENCE [LARGE SCALE GENOMIC DNA]</scope>
    <source>
        <strain evidence="11 12">CCFEE 6315</strain>
    </source>
</reference>
<dbReference type="PANTHER" id="PTHR33938:SF15">
    <property type="entry name" value="FERULOYL ESTERASE B-RELATED"/>
    <property type="match status" value="1"/>
</dbReference>
<name>A0A4U0TYL7_9PEZI</name>
<evidence type="ECO:0000256" key="5">
    <source>
        <dbReference type="ARBA" id="ARBA00022729"/>
    </source>
</evidence>
<dbReference type="EC" id="3.1.1.-" evidence="10"/>
<comment type="caution">
    <text evidence="11">The sequence shown here is derived from an EMBL/GenBank/DDBJ whole genome shotgun (WGS) entry which is preliminary data.</text>
</comment>
<gene>
    <name evidence="11" type="ORF">B0A50_04321</name>
</gene>
<comment type="catalytic activity">
    <reaction evidence="9">
        <text>feruloyl-polysaccharide + H2O = ferulate + polysaccharide.</text>
        <dbReference type="EC" id="3.1.1.73"/>
    </reaction>
</comment>
<dbReference type="PANTHER" id="PTHR33938">
    <property type="entry name" value="FERULOYL ESTERASE B-RELATED"/>
    <property type="match status" value="1"/>
</dbReference>
<keyword evidence="3" id="KW-0119">Carbohydrate metabolism</keyword>
<dbReference type="SUPFAM" id="SSF53474">
    <property type="entry name" value="alpha/beta-Hydrolases"/>
    <property type="match status" value="1"/>
</dbReference>
<evidence type="ECO:0000256" key="7">
    <source>
        <dbReference type="ARBA" id="ARBA00022837"/>
    </source>
</evidence>
<keyword evidence="7" id="KW-0106">Calcium</keyword>
<evidence type="ECO:0000256" key="4">
    <source>
        <dbReference type="ARBA" id="ARBA00022723"/>
    </source>
</evidence>
<dbReference type="AlphaFoldDB" id="A0A4U0TYL7"/>
<evidence type="ECO:0000256" key="10">
    <source>
        <dbReference type="RuleBase" id="RU361238"/>
    </source>
</evidence>
<proteinExistence type="inferred from homology"/>
<organism evidence="11 12">
    <name type="scientific">Salinomyces thailandicus</name>
    <dbReference type="NCBI Taxonomy" id="706561"/>
    <lineage>
        <taxon>Eukaryota</taxon>
        <taxon>Fungi</taxon>
        <taxon>Dikarya</taxon>
        <taxon>Ascomycota</taxon>
        <taxon>Pezizomycotina</taxon>
        <taxon>Dothideomycetes</taxon>
        <taxon>Dothideomycetidae</taxon>
        <taxon>Mycosphaerellales</taxon>
        <taxon>Teratosphaeriaceae</taxon>
        <taxon>Salinomyces</taxon>
    </lineage>
</organism>
<dbReference type="GO" id="GO:0030600">
    <property type="term" value="F:feruloyl esterase activity"/>
    <property type="evidence" value="ECO:0007669"/>
    <property type="project" value="UniProtKB-EC"/>
</dbReference>